<dbReference type="PROSITE" id="PS51257">
    <property type="entry name" value="PROKAR_LIPOPROTEIN"/>
    <property type="match status" value="1"/>
</dbReference>
<gene>
    <name evidence="3" type="primary">crusIe</name>
</gene>
<dbReference type="InterPro" id="IPR008197">
    <property type="entry name" value="WAP_dom"/>
</dbReference>
<feature type="domain" description="WAP" evidence="2">
    <location>
        <begin position="48"/>
        <end position="104"/>
    </location>
</feature>
<protein>
    <submittedName>
        <fullName evidence="3">Antimicrobial peptide type 1 Ie</fullName>
    </submittedName>
</protein>
<dbReference type="EMBL" id="KC608996">
    <property type="protein sequence ID" value="AGU01542.1"/>
    <property type="molecule type" value="Genomic_DNA"/>
</dbReference>
<feature type="chain" id="PRO_5004585544" evidence="1">
    <location>
        <begin position="21"/>
        <end position="105"/>
    </location>
</feature>
<dbReference type="Gene3D" id="4.10.75.10">
    <property type="entry name" value="Elafin-like"/>
    <property type="match status" value="1"/>
</dbReference>
<dbReference type="PROSITE" id="PS51390">
    <property type="entry name" value="WAP"/>
    <property type="match status" value="1"/>
</dbReference>
<dbReference type="SUPFAM" id="SSF57256">
    <property type="entry name" value="Elafin-like"/>
    <property type="match status" value="1"/>
</dbReference>
<reference evidence="3" key="1">
    <citation type="journal article" date="2013" name="Fish Shellfish Immunol.">
        <title>Differences in gene organization between type I and type II crustins in the morotoge shrimp, Pandalopsis japonica.</title>
        <authorList>
            <person name="Kim B."/>
            <person name="Kim M."/>
            <person name="Kim A.R."/>
            <person name="Yi M."/>
            <person name="Choi J.H."/>
            <person name="Park H."/>
            <person name="Park W."/>
            <person name="Kim H.W."/>
        </authorList>
    </citation>
    <scope>NUCLEOTIDE SEQUENCE</scope>
</reference>
<reference evidence="3" key="2">
    <citation type="submission" date="2016-11" db="EMBL/GenBank/DDBJ databases">
        <authorList>
            <person name="Jaros S."/>
            <person name="Januszkiewicz K."/>
            <person name="Wedrychowicz H."/>
        </authorList>
    </citation>
    <scope>NUCLEOTIDE SEQUENCE</scope>
</reference>
<proteinExistence type="predicted"/>
<dbReference type="GO" id="GO:0005576">
    <property type="term" value="C:extracellular region"/>
    <property type="evidence" value="ECO:0007669"/>
    <property type="project" value="InterPro"/>
</dbReference>
<feature type="signal peptide" evidence="1">
    <location>
        <begin position="1"/>
        <end position="20"/>
    </location>
</feature>
<sequence>MVNRAMSLVFLVGLIACASALSSIPPPPPLPPTCLQHCEESFGKYICCDEHLGKCPAVRPICPSGLRKGFEPQFCQHDGHCADHQKCCYDVCLPAGKKVCKPAFY</sequence>
<keyword evidence="1" id="KW-0732">Signal</keyword>
<dbReference type="Pfam" id="PF00095">
    <property type="entry name" value="WAP"/>
    <property type="match status" value="1"/>
</dbReference>
<organism evidence="3">
    <name type="scientific">Pandalus japonicus</name>
    <name type="common">Morotoge shrimp</name>
    <name type="synonym">Pandalopsis dispar var. japonica</name>
    <dbReference type="NCBI Taxonomy" id="666362"/>
    <lineage>
        <taxon>Eukaryota</taxon>
        <taxon>Metazoa</taxon>
        <taxon>Ecdysozoa</taxon>
        <taxon>Arthropoda</taxon>
        <taxon>Crustacea</taxon>
        <taxon>Multicrustacea</taxon>
        <taxon>Malacostraca</taxon>
        <taxon>Eumalacostraca</taxon>
        <taxon>Eucarida</taxon>
        <taxon>Decapoda</taxon>
        <taxon>Pleocyemata</taxon>
        <taxon>Caridea</taxon>
        <taxon>Pandaloidea</taxon>
        <taxon>Pandalidae</taxon>
        <taxon>Pandalus</taxon>
    </lineage>
</organism>
<evidence type="ECO:0000256" key="1">
    <source>
        <dbReference type="SAM" id="SignalP"/>
    </source>
</evidence>
<accession>T1W3L6</accession>
<dbReference type="AlphaFoldDB" id="T1W3L6"/>
<dbReference type="InterPro" id="IPR036645">
    <property type="entry name" value="Elafin-like_sf"/>
</dbReference>
<evidence type="ECO:0000313" key="3">
    <source>
        <dbReference type="EMBL" id="AGU01542.1"/>
    </source>
</evidence>
<dbReference type="GO" id="GO:0030414">
    <property type="term" value="F:peptidase inhibitor activity"/>
    <property type="evidence" value="ECO:0007669"/>
    <property type="project" value="InterPro"/>
</dbReference>
<name>T1W3L6_PANJP</name>
<evidence type="ECO:0000259" key="2">
    <source>
        <dbReference type="PROSITE" id="PS51390"/>
    </source>
</evidence>